<keyword evidence="3" id="KW-1185">Reference proteome</keyword>
<dbReference type="Proteomes" id="UP000727907">
    <property type="component" value="Unassembled WGS sequence"/>
</dbReference>
<gene>
    <name evidence="2" type="ORF">KQ910_25760</name>
</gene>
<feature type="transmembrane region" description="Helical" evidence="1">
    <location>
        <begin position="118"/>
        <end position="137"/>
    </location>
</feature>
<feature type="transmembrane region" description="Helical" evidence="1">
    <location>
        <begin position="62"/>
        <end position="84"/>
    </location>
</feature>
<dbReference type="InterPro" id="IPR058068">
    <property type="entry name" value="LIC_13387-like"/>
</dbReference>
<comment type="caution">
    <text evidence="2">The sequence shown here is derived from an EMBL/GenBank/DDBJ whole genome shotgun (WGS) entry which is preliminary data.</text>
</comment>
<accession>A0ABS6IRI0</accession>
<evidence type="ECO:0000313" key="2">
    <source>
        <dbReference type="EMBL" id="MBU8877201.1"/>
    </source>
</evidence>
<protein>
    <recommendedName>
        <fullName evidence="4">MAPEG family protein</fullName>
    </recommendedName>
</protein>
<keyword evidence="1" id="KW-0472">Membrane</keyword>
<keyword evidence="1" id="KW-1133">Transmembrane helix</keyword>
<organism evidence="2 3">
    <name type="scientific">Reyranella humidisoli</name>
    <dbReference type="NCBI Taxonomy" id="2849149"/>
    <lineage>
        <taxon>Bacteria</taxon>
        <taxon>Pseudomonadati</taxon>
        <taxon>Pseudomonadota</taxon>
        <taxon>Alphaproteobacteria</taxon>
        <taxon>Hyphomicrobiales</taxon>
        <taxon>Reyranellaceae</taxon>
        <taxon>Reyranella</taxon>
    </lineage>
</organism>
<evidence type="ECO:0000313" key="3">
    <source>
        <dbReference type="Proteomes" id="UP000727907"/>
    </source>
</evidence>
<evidence type="ECO:0008006" key="4">
    <source>
        <dbReference type="Google" id="ProtNLM"/>
    </source>
</evidence>
<name>A0ABS6IRI0_9HYPH</name>
<feature type="transmembrane region" description="Helical" evidence="1">
    <location>
        <begin position="90"/>
        <end position="111"/>
    </location>
</feature>
<keyword evidence="1" id="KW-0812">Transmembrane</keyword>
<feature type="transmembrane region" description="Helical" evidence="1">
    <location>
        <begin position="6"/>
        <end position="26"/>
    </location>
</feature>
<reference evidence="2 3" key="1">
    <citation type="submission" date="2021-06" db="EMBL/GenBank/DDBJ databases">
        <authorList>
            <person name="Lee D.H."/>
        </authorList>
    </citation>
    <scope>NUCLEOTIDE SEQUENCE [LARGE SCALE GENOMIC DNA]</scope>
    <source>
        <strain evidence="2 3">MMS21-HV4-11</strain>
    </source>
</reference>
<evidence type="ECO:0000256" key="1">
    <source>
        <dbReference type="SAM" id="Phobius"/>
    </source>
</evidence>
<proteinExistence type="predicted"/>
<dbReference type="NCBIfam" id="NF047765">
    <property type="entry name" value="LIC_13387_fam"/>
    <property type="match status" value="1"/>
</dbReference>
<sequence>MPGLASLLIVASAAIVLVLGVLHLLYTFRGRKLHPRDAETLRAMQQSTLWITRQATVWQTWIGFNASHSLGLVSFALIYGYLALAAPDLLFGSLFLRGVGLALLLAYVVVARRYFFSVPFHGVVLATAFFMAGLVVGSF</sequence>
<dbReference type="RefSeq" id="WP_216966699.1">
    <property type="nucleotide sequence ID" value="NZ_JAHOPB010000003.1"/>
</dbReference>
<dbReference type="EMBL" id="JAHOPB010000003">
    <property type="protein sequence ID" value="MBU8877201.1"/>
    <property type="molecule type" value="Genomic_DNA"/>
</dbReference>